<feature type="chain" id="PRO_5045911842" evidence="1">
    <location>
        <begin position="31"/>
        <end position="128"/>
    </location>
</feature>
<sequence>MTLRKKLASAAVGAAAAATLVLGVANPANAAGTKSYNAYTTDGCAYVEFDSYGEHFKISDGCFDGYGVAVQFKLGSSGTVYTRFNHNGGYTTVDDDESFAEGAVVYFRACVSTGTTIKYCGAWTYATA</sequence>
<evidence type="ECO:0000256" key="1">
    <source>
        <dbReference type="SAM" id="SignalP"/>
    </source>
</evidence>
<reference evidence="3" key="1">
    <citation type="journal article" date="2019" name="Int. J. Syst. Evol. Microbiol.">
        <title>The Global Catalogue of Microorganisms (GCM) 10K type strain sequencing project: providing services to taxonomists for standard genome sequencing and annotation.</title>
        <authorList>
            <consortium name="The Broad Institute Genomics Platform"/>
            <consortium name="The Broad Institute Genome Sequencing Center for Infectious Disease"/>
            <person name="Wu L."/>
            <person name="Ma J."/>
        </authorList>
    </citation>
    <scope>NUCLEOTIDE SEQUENCE [LARGE SCALE GENOMIC DNA]</scope>
    <source>
        <strain evidence="3">JCM 17986</strain>
    </source>
</reference>
<evidence type="ECO:0000313" key="3">
    <source>
        <dbReference type="Proteomes" id="UP001500466"/>
    </source>
</evidence>
<organism evidence="2 3">
    <name type="scientific">Yinghuangia aomiensis</name>
    <dbReference type="NCBI Taxonomy" id="676205"/>
    <lineage>
        <taxon>Bacteria</taxon>
        <taxon>Bacillati</taxon>
        <taxon>Actinomycetota</taxon>
        <taxon>Actinomycetes</taxon>
        <taxon>Kitasatosporales</taxon>
        <taxon>Streptomycetaceae</taxon>
        <taxon>Yinghuangia</taxon>
    </lineage>
</organism>
<dbReference type="EMBL" id="BAABHS010000060">
    <property type="protein sequence ID" value="GAA4996295.1"/>
    <property type="molecule type" value="Genomic_DNA"/>
</dbReference>
<proteinExistence type="predicted"/>
<name>A0ABP9IGD5_9ACTN</name>
<accession>A0ABP9IGD5</accession>
<feature type="signal peptide" evidence="1">
    <location>
        <begin position="1"/>
        <end position="30"/>
    </location>
</feature>
<dbReference type="RefSeq" id="WP_345680975.1">
    <property type="nucleotide sequence ID" value="NZ_BAABHS010000060.1"/>
</dbReference>
<keyword evidence="3" id="KW-1185">Reference proteome</keyword>
<gene>
    <name evidence="2" type="ORF">GCM10023205_81870</name>
</gene>
<protein>
    <submittedName>
        <fullName evidence="2">Uncharacterized protein</fullName>
    </submittedName>
</protein>
<comment type="caution">
    <text evidence="2">The sequence shown here is derived from an EMBL/GenBank/DDBJ whole genome shotgun (WGS) entry which is preliminary data.</text>
</comment>
<evidence type="ECO:0000313" key="2">
    <source>
        <dbReference type="EMBL" id="GAA4996295.1"/>
    </source>
</evidence>
<keyword evidence="1" id="KW-0732">Signal</keyword>
<dbReference type="Proteomes" id="UP001500466">
    <property type="component" value="Unassembled WGS sequence"/>
</dbReference>